<feature type="compositionally biased region" description="Basic and acidic residues" evidence="1">
    <location>
        <begin position="978"/>
        <end position="1031"/>
    </location>
</feature>
<feature type="compositionally biased region" description="Basic and acidic residues" evidence="1">
    <location>
        <begin position="190"/>
        <end position="200"/>
    </location>
</feature>
<dbReference type="AlphaFoldDB" id="A0A2C6KUB4"/>
<sequence>MEDNGFPLELENPMQEDEFFCDISLSSFTDSPFTTLDIALNGSTSPAATGHSRGAAYLPGGNHWNDAADRVISSSDSSRGGKPSTTSTGHVTSKYEACHADRFTYPKDTEPSVHYPRSLHQPSAAGETEETEDSYTALAFSVASAGKTSAFLGLRSAEEQEKKTADTSESPVSPRTRAPHLSDCTAEPPKLAREPRETENLQRSATGLSLQSPFSSPQNEAAAREEHVSPLKNDSSVCPGVEVQSGTTRDEVSPSTEVSSQNSIGKDHHTEVREGRRISTFKPESSQGEHLRSKEMALPGGGSGHGEDSPAQNRTTTLTSGEAEETTHRGVSTEDGMRHKGDKEEDMGGQERRQGDELFPHHEFNSAQHAADESALNADDGETGWTSFQSSPAVEADAGQRGVLSSPPLGGPSAPSAEQHDRPFSSSQLPPPCTPAVLSPGPGETRETHGDRGAPVAARSSSSVSSSAGEADVLRAVACKKLGLLRMKDWEDERQARSTAIARLVADLTAGLTSAVEQSIAVSSHTARYLRARSKADLDYARALKATGSGGGRGKNAQTRYGFLLQGNVSSNPSHRGTIPSPSNASSGSTMERISSTSHTNHRRSSISSLGPDHGTYAANREKNCLEATLRTANSTPAASHSLCSWTNSTAAEEDVHKRHTPSYSRGGLRRESLQETEGAGENLFKDRFVSHKETYALSNVRGRCMKRSFKGSEISKQRNSPFKQETAFGDSSTSIAPKDGVEDASRHWTPGSLYEDMTIDSANEFPREENAGGECLFSSAETCAFPHFGQGLGDSCCAIDGKKKQEGGLLPKTWNEQGGQHSRSSISSDVECTSSSRRGSISDQRSASTGSSGRSRRRWSSATTFLQHFSPLQLGRSPGERRHSLTITEESESHVSSITYTGPEKEKGHINSWSEDRRSAGGSRRKSEEDSHTSHSFSKRGTLWSLHDDKKQSSVRQEGKTEYVVAWPSAACSSSIDHMEGGHSFEKSQVKEKGRDGRRSSNGEPLEAHDDRGGRGKKEEEERATTADHPKVKKTHLQQSRGMFPELSSTSWFLALLEMHDQNAFQMETLGTFVHSELVQDHLQRLCVEYDRETNKYLENLKKVRLLRLDKEIQTSTYIRSPYASVYTLQGVLCFSFRRFVSPSVHLFILRTSSLRGLYFSLFFLFCCFFSPVTFAGTERRRECMQKEILGYCRYCTDDLDSFYIYFV</sequence>
<dbReference type="VEuPathDB" id="ToxoDB:CSUI_006483"/>
<feature type="compositionally biased region" description="Polar residues" evidence="1">
    <location>
        <begin position="310"/>
        <end position="320"/>
    </location>
</feature>
<dbReference type="OrthoDB" id="332289at2759"/>
<feature type="compositionally biased region" description="Basic and acidic residues" evidence="1">
    <location>
        <begin position="349"/>
        <end position="364"/>
    </location>
</feature>
<feature type="transmembrane region" description="Helical" evidence="2">
    <location>
        <begin position="1159"/>
        <end position="1178"/>
    </location>
</feature>
<evidence type="ECO:0000313" key="3">
    <source>
        <dbReference type="EMBL" id="PHJ19686.1"/>
    </source>
</evidence>
<feature type="region of interest" description="Disordered" evidence="1">
    <location>
        <begin position="567"/>
        <end position="615"/>
    </location>
</feature>
<feature type="compositionally biased region" description="Basic and acidic residues" evidence="1">
    <location>
        <begin position="904"/>
        <end position="934"/>
    </location>
</feature>
<feature type="region of interest" description="Disordered" evidence="1">
    <location>
        <begin position="72"/>
        <end position="93"/>
    </location>
</feature>
<feature type="compositionally biased region" description="Polar residues" evidence="1">
    <location>
        <begin position="567"/>
        <end position="593"/>
    </location>
</feature>
<protein>
    <recommendedName>
        <fullName evidence="5">Transmembrane protein</fullName>
    </recommendedName>
</protein>
<feature type="region of interest" description="Disordered" evidence="1">
    <location>
        <begin position="655"/>
        <end position="676"/>
    </location>
</feature>
<feature type="compositionally biased region" description="Polar residues" evidence="1">
    <location>
        <begin position="201"/>
        <end position="219"/>
    </location>
</feature>
<keyword evidence="2" id="KW-1133">Transmembrane helix</keyword>
<feature type="region of interest" description="Disordered" evidence="1">
    <location>
        <begin position="105"/>
        <end position="132"/>
    </location>
</feature>
<feature type="compositionally biased region" description="Polar residues" evidence="1">
    <location>
        <begin position="815"/>
        <end position="845"/>
    </location>
</feature>
<keyword evidence="4" id="KW-1185">Reference proteome</keyword>
<gene>
    <name evidence="3" type="ORF">CSUI_006483</name>
</gene>
<feature type="compositionally biased region" description="Basic and acidic residues" evidence="1">
    <location>
        <begin position="265"/>
        <end position="277"/>
    </location>
</feature>
<feature type="region of interest" description="Disordered" evidence="1">
    <location>
        <begin position="716"/>
        <end position="750"/>
    </location>
</feature>
<dbReference type="EMBL" id="MIGC01003279">
    <property type="protein sequence ID" value="PHJ19686.1"/>
    <property type="molecule type" value="Genomic_DNA"/>
</dbReference>
<dbReference type="Proteomes" id="UP000221165">
    <property type="component" value="Unassembled WGS sequence"/>
</dbReference>
<name>A0A2C6KUB4_9APIC</name>
<feature type="region of interest" description="Disordered" evidence="1">
    <location>
        <begin position="157"/>
        <end position="467"/>
    </location>
</feature>
<feature type="region of interest" description="Disordered" evidence="1">
    <location>
        <begin position="809"/>
        <end position="861"/>
    </location>
</feature>
<feature type="compositionally biased region" description="Low complexity" evidence="1">
    <location>
        <begin position="404"/>
        <end position="417"/>
    </location>
</feature>
<evidence type="ECO:0000256" key="1">
    <source>
        <dbReference type="SAM" id="MobiDB-lite"/>
    </source>
</evidence>
<feature type="compositionally biased region" description="Polar residues" evidence="1">
    <location>
        <begin position="718"/>
        <end position="736"/>
    </location>
</feature>
<evidence type="ECO:0008006" key="5">
    <source>
        <dbReference type="Google" id="ProtNLM"/>
    </source>
</evidence>
<keyword evidence="2" id="KW-0472">Membrane</keyword>
<comment type="caution">
    <text evidence="3">The sequence shown here is derived from an EMBL/GenBank/DDBJ whole genome shotgun (WGS) entry which is preliminary data.</text>
</comment>
<proteinExistence type="predicted"/>
<feature type="compositionally biased region" description="Basic and acidic residues" evidence="1">
    <location>
        <begin position="157"/>
        <end position="166"/>
    </location>
</feature>
<dbReference type="RefSeq" id="XP_067921383.1">
    <property type="nucleotide sequence ID" value="XM_068066641.1"/>
</dbReference>
<organism evidence="3 4">
    <name type="scientific">Cystoisospora suis</name>
    <dbReference type="NCBI Taxonomy" id="483139"/>
    <lineage>
        <taxon>Eukaryota</taxon>
        <taxon>Sar</taxon>
        <taxon>Alveolata</taxon>
        <taxon>Apicomplexa</taxon>
        <taxon>Conoidasida</taxon>
        <taxon>Coccidia</taxon>
        <taxon>Eucoccidiorida</taxon>
        <taxon>Eimeriorina</taxon>
        <taxon>Sarcocystidae</taxon>
        <taxon>Cystoisospora</taxon>
    </lineage>
</organism>
<feature type="compositionally biased region" description="Basic and acidic residues" evidence="1">
    <location>
        <begin position="325"/>
        <end position="343"/>
    </location>
</feature>
<reference evidence="3 4" key="1">
    <citation type="journal article" date="2017" name="Int. J. Parasitol.">
        <title>The genome of the protozoan parasite Cystoisospora suis and a reverse vaccinology approach to identify vaccine candidates.</title>
        <authorList>
            <person name="Palmieri N."/>
            <person name="Shrestha A."/>
            <person name="Ruttkowski B."/>
            <person name="Beck T."/>
            <person name="Vogl C."/>
            <person name="Tomley F."/>
            <person name="Blake D.P."/>
            <person name="Joachim A."/>
        </authorList>
    </citation>
    <scope>NUCLEOTIDE SEQUENCE [LARGE SCALE GENOMIC DNA]</scope>
    <source>
        <strain evidence="3 4">Wien I</strain>
    </source>
</reference>
<feature type="compositionally biased region" description="Low complexity" evidence="1">
    <location>
        <begin position="453"/>
        <end position="467"/>
    </location>
</feature>
<feature type="region of interest" description="Disordered" evidence="1">
    <location>
        <begin position="887"/>
        <end position="941"/>
    </location>
</feature>
<feature type="region of interest" description="Disordered" evidence="1">
    <location>
        <begin position="975"/>
        <end position="1041"/>
    </location>
</feature>
<feature type="compositionally biased region" description="Polar residues" evidence="1">
    <location>
        <begin position="253"/>
        <end position="264"/>
    </location>
</feature>
<accession>A0A2C6KUB4</accession>
<keyword evidence="2" id="KW-0812">Transmembrane</keyword>
<evidence type="ECO:0000313" key="4">
    <source>
        <dbReference type="Proteomes" id="UP000221165"/>
    </source>
</evidence>
<evidence type="ECO:0000256" key="2">
    <source>
        <dbReference type="SAM" id="Phobius"/>
    </source>
</evidence>
<dbReference type="GeneID" id="94429852"/>